<dbReference type="AlphaFoldDB" id="A0AAV0D7A0"/>
<sequence>MTSEHATVLVKLLQSANKLSASCYSASRLLHGIEPGERWGDFSCVSDGDGEREGGSVRIQRSIEPYAFSDRWLLEHVRSFNECDLFLSRIWGDFSDAQV</sequence>
<reference evidence="1" key="1">
    <citation type="submission" date="2022-07" db="EMBL/GenBank/DDBJ databases">
        <authorList>
            <person name="Macas J."/>
            <person name="Novak P."/>
            <person name="Neumann P."/>
        </authorList>
    </citation>
    <scope>NUCLEOTIDE SEQUENCE</scope>
</reference>
<comment type="caution">
    <text evidence="1">The sequence shown here is derived from an EMBL/GenBank/DDBJ whole genome shotgun (WGS) entry which is preliminary data.</text>
</comment>
<organism evidence="1 2">
    <name type="scientific">Cuscuta epithymum</name>
    <dbReference type="NCBI Taxonomy" id="186058"/>
    <lineage>
        <taxon>Eukaryota</taxon>
        <taxon>Viridiplantae</taxon>
        <taxon>Streptophyta</taxon>
        <taxon>Embryophyta</taxon>
        <taxon>Tracheophyta</taxon>
        <taxon>Spermatophyta</taxon>
        <taxon>Magnoliopsida</taxon>
        <taxon>eudicotyledons</taxon>
        <taxon>Gunneridae</taxon>
        <taxon>Pentapetalae</taxon>
        <taxon>asterids</taxon>
        <taxon>lamiids</taxon>
        <taxon>Solanales</taxon>
        <taxon>Convolvulaceae</taxon>
        <taxon>Cuscuteae</taxon>
        <taxon>Cuscuta</taxon>
        <taxon>Cuscuta subgen. Cuscuta</taxon>
    </lineage>
</organism>
<proteinExistence type="predicted"/>
<evidence type="ECO:0000313" key="1">
    <source>
        <dbReference type="EMBL" id="CAH9090502.1"/>
    </source>
</evidence>
<gene>
    <name evidence="1" type="ORF">CEPIT_LOCUS11300</name>
</gene>
<dbReference type="EMBL" id="CAMAPF010000064">
    <property type="protein sequence ID" value="CAH9090502.1"/>
    <property type="molecule type" value="Genomic_DNA"/>
</dbReference>
<name>A0AAV0D7A0_9ASTE</name>
<dbReference type="Proteomes" id="UP001152523">
    <property type="component" value="Unassembled WGS sequence"/>
</dbReference>
<keyword evidence="2" id="KW-1185">Reference proteome</keyword>
<protein>
    <submittedName>
        <fullName evidence="1">Uncharacterized protein</fullName>
    </submittedName>
</protein>
<accession>A0AAV0D7A0</accession>
<evidence type="ECO:0000313" key="2">
    <source>
        <dbReference type="Proteomes" id="UP001152523"/>
    </source>
</evidence>